<evidence type="ECO:0000313" key="2">
    <source>
        <dbReference type="Proteomes" id="UP000076998"/>
    </source>
</evidence>
<dbReference type="AlphaFoldDB" id="A0A177KA89"/>
<dbReference type="EMBL" id="LSTV01000004">
    <property type="protein sequence ID" value="OAH49501.1"/>
    <property type="molecule type" value="Genomic_DNA"/>
</dbReference>
<comment type="caution">
    <text evidence="1">The sequence shown here is derived from an EMBL/GenBank/DDBJ whole genome shotgun (WGS) entry which is preliminary data.</text>
</comment>
<organism evidence="1 2">
    <name type="scientific">Microbacterium oleivorans</name>
    <dbReference type="NCBI Taxonomy" id="273677"/>
    <lineage>
        <taxon>Bacteria</taxon>
        <taxon>Bacillati</taxon>
        <taxon>Actinomycetota</taxon>
        <taxon>Actinomycetes</taxon>
        <taxon>Micrococcales</taxon>
        <taxon>Microbacteriaceae</taxon>
        <taxon>Microbacterium</taxon>
    </lineage>
</organism>
<dbReference type="Proteomes" id="UP000076998">
    <property type="component" value="Unassembled WGS sequence"/>
</dbReference>
<dbReference type="SUPFAM" id="SSF55486">
    <property type="entry name" value="Metalloproteases ('zincins'), catalytic domain"/>
    <property type="match status" value="1"/>
</dbReference>
<dbReference type="Gene3D" id="3.40.390.10">
    <property type="entry name" value="Collagenase (Catalytic Domain)"/>
    <property type="match status" value="1"/>
</dbReference>
<gene>
    <name evidence="1" type="ORF">AYL44_11650</name>
</gene>
<evidence type="ECO:0008006" key="3">
    <source>
        <dbReference type="Google" id="ProtNLM"/>
    </source>
</evidence>
<reference evidence="1 2" key="1">
    <citation type="submission" date="2016-02" db="EMBL/GenBank/DDBJ databases">
        <authorList>
            <person name="Wen L."/>
            <person name="He K."/>
            <person name="Yang H."/>
        </authorList>
    </citation>
    <scope>NUCLEOTIDE SEQUENCE [LARGE SCALE GENOMIC DNA]</scope>
    <source>
        <strain evidence="1 2">CD11_3</strain>
    </source>
</reference>
<evidence type="ECO:0000313" key="1">
    <source>
        <dbReference type="EMBL" id="OAH49501.1"/>
    </source>
</evidence>
<proteinExistence type="predicted"/>
<dbReference type="GO" id="GO:0008237">
    <property type="term" value="F:metallopeptidase activity"/>
    <property type="evidence" value="ECO:0007669"/>
    <property type="project" value="InterPro"/>
</dbReference>
<name>A0A177KA89_9MICO</name>
<dbReference type="InterPro" id="IPR024079">
    <property type="entry name" value="MetalloPept_cat_dom_sf"/>
</dbReference>
<sequence length="175" mass="19714">MTVNGERIDWLKKMATGQNIGYWIAPGNEYTTSIPNAVQKIMYPSGMSNPMVLWKTTVNSNSNMDFYQYYSSSSTEPVAKTTSHRKNASGNYYAMLPSDKDTYNWVYAEVRLNDYHMDGLTNTKREAVIVHEMLHGYGLRDLYNNANQASIMFGSVSGTATRLTSDANSILNAKY</sequence>
<protein>
    <recommendedName>
        <fullName evidence="3">Peptidase M10 metallopeptidase domain-containing protein</fullName>
    </recommendedName>
</protein>
<accession>A0A177KA89</accession>